<dbReference type="Proteomes" id="UP001231915">
    <property type="component" value="Unassembled WGS sequence"/>
</dbReference>
<feature type="domain" description="VanZ-like" evidence="2">
    <location>
        <begin position="38"/>
        <end position="122"/>
    </location>
</feature>
<keyword evidence="4" id="KW-1185">Reference proteome</keyword>
<evidence type="ECO:0000313" key="3">
    <source>
        <dbReference type="EMBL" id="MDK2596460.1"/>
    </source>
</evidence>
<feature type="transmembrane region" description="Helical" evidence="1">
    <location>
        <begin position="105"/>
        <end position="123"/>
    </location>
</feature>
<evidence type="ECO:0000256" key="1">
    <source>
        <dbReference type="SAM" id="Phobius"/>
    </source>
</evidence>
<dbReference type="InterPro" id="IPR006976">
    <property type="entry name" value="VanZ-like"/>
</dbReference>
<protein>
    <submittedName>
        <fullName evidence="3">VanZ family protein</fullName>
    </submittedName>
</protein>
<proteinExistence type="predicted"/>
<feature type="transmembrane region" description="Helical" evidence="1">
    <location>
        <begin position="45"/>
        <end position="62"/>
    </location>
</feature>
<organism evidence="3 4">
    <name type="scientific">Pseudoalteromonas obscura</name>
    <dbReference type="NCBI Taxonomy" id="3048491"/>
    <lineage>
        <taxon>Bacteria</taxon>
        <taxon>Pseudomonadati</taxon>
        <taxon>Pseudomonadota</taxon>
        <taxon>Gammaproteobacteria</taxon>
        <taxon>Alteromonadales</taxon>
        <taxon>Pseudoalteromonadaceae</taxon>
        <taxon>Pseudoalteromonas</taxon>
    </lineage>
</organism>
<evidence type="ECO:0000259" key="2">
    <source>
        <dbReference type="Pfam" id="PF04892"/>
    </source>
</evidence>
<sequence>MLYRCVVIAATSFLAFICYMVYLANTGGHSIFFELVQRLPYGDKIGHFVLFMVLSSLVSAAWKFKTRQFLGWRVYQGSLFVLLFVVVEESSQLFIPSRSFDPLDFLANLLGVLAGTMFCRLVVKTARLPQI</sequence>
<gene>
    <name evidence="3" type="ORF">QNM18_15530</name>
</gene>
<keyword evidence="1" id="KW-0812">Transmembrane</keyword>
<dbReference type="PANTHER" id="PTHR28008:SF1">
    <property type="entry name" value="DOMAIN PROTEIN, PUTATIVE (AFU_ORTHOLOGUE AFUA_3G10980)-RELATED"/>
    <property type="match status" value="1"/>
</dbReference>
<keyword evidence="1" id="KW-1133">Transmembrane helix</keyword>
<dbReference type="RefSeq" id="WP_284137729.1">
    <property type="nucleotide sequence ID" value="NZ_JASJUT010000006.1"/>
</dbReference>
<feature type="transmembrane region" description="Helical" evidence="1">
    <location>
        <begin position="74"/>
        <end position="93"/>
    </location>
</feature>
<feature type="transmembrane region" description="Helical" evidence="1">
    <location>
        <begin position="7"/>
        <end position="25"/>
    </location>
</feature>
<keyword evidence="1" id="KW-0472">Membrane</keyword>
<dbReference type="NCBIfam" id="NF037970">
    <property type="entry name" value="vanZ_1"/>
    <property type="match status" value="1"/>
</dbReference>
<dbReference type="PANTHER" id="PTHR28008">
    <property type="entry name" value="DOMAIN PROTEIN, PUTATIVE (AFU_ORTHOLOGUE AFUA_3G10980)-RELATED"/>
    <property type="match status" value="1"/>
</dbReference>
<accession>A0ABT7EN35</accession>
<reference evidence="3 4" key="1">
    <citation type="submission" date="2023-05" db="EMBL/GenBank/DDBJ databases">
        <title>Pseudoalteromonas ardens sp. nov., Pseudoalteromonas obscura sp. nov., and Pseudoalteromonas umbrosa sp. nov., isolated from the coral Montipora capitata.</title>
        <authorList>
            <person name="Thomas E.M."/>
            <person name="Smith E.M."/>
            <person name="Papke E."/>
            <person name="Shlafstein M.D."/>
            <person name="Oline D.K."/>
            <person name="Videau P."/>
            <person name="Saw J.H."/>
            <person name="Strangman W.K."/>
            <person name="Ushijima B."/>
        </authorList>
    </citation>
    <scope>NUCLEOTIDE SEQUENCE [LARGE SCALE GENOMIC DNA]</scope>
    <source>
        <strain evidence="3 4">P94</strain>
    </source>
</reference>
<dbReference type="Pfam" id="PF04892">
    <property type="entry name" value="VanZ"/>
    <property type="match status" value="1"/>
</dbReference>
<name>A0ABT7EN35_9GAMM</name>
<comment type="caution">
    <text evidence="3">The sequence shown here is derived from an EMBL/GenBank/DDBJ whole genome shotgun (WGS) entry which is preliminary data.</text>
</comment>
<evidence type="ECO:0000313" key="4">
    <source>
        <dbReference type="Proteomes" id="UP001231915"/>
    </source>
</evidence>
<dbReference type="EMBL" id="JASJUT010000006">
    <property type="protein sequence ID" value="MDK2596460.1"/>
    <property type="molecule type" value="Genomic_DNA"/>
</dbReference>